<dbReference type="KEGG" id="fil:BN1229_v1_3296"/>
<dbReference type="Proteomes" id="UP000033187">
    <property type="component" value="Chromosome 1"/>
</dbReference>
<sequence>MTGLNGGDPTGDHNAKNAKPPHRPSRIFPVMWRHSRQLEADVQRWQEAGWVTPDGAKAIAEELRAQTPAFRLPAVLAILGAVLLGFAAMSFVAANWQEMPKIARLGLLGAALWGFYGLAGWLFSRNLEAFAHAAILGGVGMFGAAIMLIAQMYHIEGRPPDAVLLWCAGAVLAGILLRSNPSLVLAMLLAGLWSGWETSITEHVHWPFLIAWALISLGFVWHKWHPGMHVSALAISIFVVLLGYLLNEGHAHGLVLIIGLAVATVGILITTLYAIPALIEPARTSFGYAIAVSYAALFALQFIEDPTTNTLIATAVGTLALLIGAIILALRTDNRGALWVAYTAFSIEVMGLYFKSVGTLLGSSVFFLTAGIVVIALAYVAYRLHLSAQVQGRA</sequence>
<feature type="region of interest" description="Disordered" evidence="1">
    <location>
        <begin position="1"/>
        <end position="24"/>
    </location>
</feature>
<feature type="transmembrane region" description="Helical" evidence="2">
    <location>
        <begin position="129"/>
        <end position="150"/>
    </location>
</feature>
<dbReference type="KEGG" id="fiy:BN1229_v1_2625"/>
<feature type="transmembrane region" description="Helical" evidence="2">
    <location>
        <begin position="204"/>
        <end position="221"/>
    </location>
</feature>
<keyword evidence="5" id="KW-1185">Reference proteome</keyword>
<name>A0A0D6JHJ7_9HYPH</name>
<evidence type="ECO:0000259" key="3">
    <source>
        <dbReference type="Pfam" id="PF09925"/>
    </source>
</evidence>
<reference evidence="5" key="1">
    <citation type="submission" date="2015-02" db="EMBL/GenBank/DDBJ databases">
        <authorList>
            <person name="Chooi Y.-H."/>
        </authorList>
    </citation>
    <scope>NUCLEOTIDE SEQUENCE [LARGE SCALE GENOMIC DNA]</scope>
    <source>
        <strain evidence="5">strain Y</strain>
    </source>
</reference>
<feature type="transmembrane region" description="Helical" evidence="2">
    <location>
        <begin position="309"/>
        <end position="330"/>
    </location>
</feature>
<evidence type="ECO:0000313" key="5">
    <source>
        <dbReference type="Proteomes" id="UP000033187"/>
    </source>
</evidence>
<protein>
    <recommendedName>
        <fullName evidence="3">DUF2157 domain-containing protein</fullName>
    </recommendedName>
</protein>
<dbReference type="Pfam" id="PF09925">
    <property type="entry name" value="DUF2157"/>
    <property type="match status" value="1"/>
</dbReference>
<keyword evidence="2" id="KW-0472">Membrane</keyword>
<feature type="domain" description="DUF2157" evidence="3">
    <location>
        <begin position="43"/>
        <end position="181"/>
    </location>
</feature>
<feature type="transmembrane region" description="Helical" evidence="2">
    <location>
        <begin position="162"/>
        <end position="192"/>
    </location>
</feature>
<feature type="transmembrane region" description="Helical" evidence="2">
    <location>
        <begin position="360"/>
        <end position="382"/>
    </location>
</feature>
<evidence type="ECO:0000313" key="4">
    <source>
        <dbReference type="EMBL" id="CPR20475.1"/>
    </source>
</evidence>
<dbReference type="InterPro" id="IPR018677">
    <property type="entry name" value="DUF2157"/>
</dbReference>
<gene>
    <name evidence="4" type="ORF">YBN1229_v1_2625</name>
</gene>
<feature type="transmembrane region" description="Helical" evidence="2">
    <location>
        <begin position="252"/>
        <end position="274"/>
    </location>
</feature>
<dbReference type="RefSeq" id="WP_244464937.1">
    <property type="nucleotide sequence ID" value="NZ_LN829118.1"/>
</dbReference>
<evidence type="ECO:0000256" key="1">
    <source>
        <dbReference type="SAM" id="MobiDB-lite"/>
    </source>
</evidence>
<evidence type="ECO:0000256" key="2">
    <source>
        <dbReference type="SAM" id="Phobius"/>
    </source>
</evidence>
<dbReference type="AlphaFoldDB" id="A0A0D6JHJ7"/>
<dbReference type="EMBL" id="LN829119">
    <property type="protein sequence ID" value="CPR20475.1"/>
    <property type="molecule type" value="Genomic_DNA"/>
</dbReference>
<feature type="transmembrane region" description="Helical" evidence="2">
    <location>
        <begin position="337"/>
        <end position="354"/>
    </location>
</feature>
<proteinExistence type="predicted"/>
<feature type="transmembrane region" description="Helical" evidence="2">
    <location>
        <begin position="105"/>
        <end position="123"/>
    </location>
</feature>
<feature type="transmembrane region" description="Helical" evidence="2">
    <location>
        <begin position="72"/>
        <end position="93"/>
    </location>
</feature>
<keyword evidence="2" id="KW-0812">Transmembrane</keyword>
<feature type="transmembrane region" description="Helical" evidence="2">
    <location>
        <begin position="228"/>
        <end position="246"/>
    </location>
</feature>
<keyword evidence="2" id="KW-1133">Transmembrane helix</keyword>
<organism evidence="4 5">
    <name type="scientific">Candidatus Filomicrobium marinum</name>
    <dbReference type="NCBI Taxonomy" id="1608628"/>
    <lineage>
        <taxon>Bacteria</taxon>
        <taxon>Pseudomonadati</taxon>
        <taxon>Pseudomonadota</taxon>
        <taxon>Alphaproteobacteria</taxon>
        <taxon>Hyphomicrobiales</taxon>
        <taxon>Hyphomicrobiaceae</taxon>
        <taxon>Filomicrobium</taxon>
    </lineage>
</organism>
<feature type="transmembrane region" description="Helical" evidence="2">
    <location>
        <begin position="286"/>
        <end position="303"/>
    </location>
</feature>
<accession>A0A0D6JHJ7</accession>